<reference evidence="13" key="1">
    <citation type="journal article" date="2019" name="Int. J. Syst. Evol. Microbiol.">
        <title>The Global Catalogue of Microorganisms (GCM) 10K type strain sequencing project: providing services to taxonomists for standard genome sequencing and annotation.</title>
        <authorList>
            <consortium name="The Broad Institute Genomics Platform"/>
            <consortium name="The Broad Institute Genome Sequencing Center for Infectious Disease"/>
            <person name="Wu L."/>
            <person name="Ma J."/>
        </authorList>
    </citation>
    <scope>NUCLEOTIDE SEQUENCE [LARGE SCALE GENOMIC DNA]</scope>
    <source>
        <strain evidence="13">NCAIM B.02333</strain>
    </source>
</reference>
<gene>
    <name evidence="12" type="primary">fliL</name>
    <name evidence="12" type="ORF">ACFOLH_12775</name>
</gene>
<keyword evidence="5 10" id="KW-0145">Chemotaxis</keyword>
<evidence type="ECO:0000313" key="12">
    <source>
        <dbReference type="EMBL" id="MFC3689216.1"/>
    </source>
</evidence>
<dbReference type="InterPro" id="IPR005503">
    <property type="entry name" value="FliL"/>
</dbReference>
<keyword evidence="12" id="KW-0282">Flagellum</keyword>
<proteinExistence type="inferred from homology"/>
<protein>
    <recommendedName>
        <fullName evidence="10">Flagellar protein FliL</fullName>
    </recommendedName>
</protein>
<dbReference type="PANTHER" id="PTHR35091:SF2">
    <property type="entry name" value="FLAGELLAR PROTEIN FLIL"/>
    <property type="match status" value="1"/>
</dbReference>
<evidence type="ECO:0000256" key="11">
    <source>
        <dbReference type="SAM" id="MobiDB-lite"/>
    </source>
</evidence>
<evidence type="ECO:0000313" key="13">
    <source>
        <dbReference type="Proteomes" id="UP001595685"/>
    </source>
</evidence>
<evidence type="ECO:0000256" key="1">
    <source>
        <dbReference type="ARBA" id="ARBA00002254"/>
    </source>
</evidence>
<keyword evidence="12" id="KW-0969">Cilium</keyword>
<comment type="function">
    <text evidence="1 10">Controls the rotational direction of flagella during chemotaxis.</text>
</comment>
<keyword evidence="9 10" id="KW-0472">Membrane</keyword>
<comment type="subcellular location">
    <subcellularLocation>
        <location evidence="2">Cell membrane</location>
        <topology evidence="2">Single-pass membrane protein</topology>
    </subcellularLocation>
</comment>
<evidence type="ECO:0000256" key="2">
    <source>
        <dbReference type="ARBA" id="ARBA00004162"/>
    </source>
</evidence>
<evidence type="ECO:0000256" key="5">
    <source>
        <dbReference type="ARBA" id="ARBA00022500"/>
    </source>
</evidence>
<accession>A0ABV7WH78</accession>
<comment type="similarity">
    <text evidence="3 10">Belongs to the FliL family.</text>
</comment>
<feature type="transmembrane region" description="Helical" evidence="10">
    <location>
        <begin position="39"/>
        <end position="60"/>
    </location>
</feature>
<dbReference type="Pfam" id="PF03748">
    <property type="entry name" value="FliL"/>
    <property type="match status" value="1"/>
</dbReference>
<evidence type="ECO:0000256" key="6">
    <source>
        <dbReference type="ARBA" id="ARBA00022692"/>
    </source>
</evidence>
<evidence type="ECO:0000256" key="7">
    <source>
        <dbReference type="ARBA" id="ARBA00022779"/>
    </source>
</evidence>
<evidence type="ECO:0000256" key="8">
    <source>
        <dbReference type="ARBA" id="ARBA00022989"/>
    </source>
</evidence>
<keyword evidence="8 10" id="KW-1133">Transmembrane helix</keyword>
<dbReference type="RefSeq" id="WP_340288434.1">
    <property type="nucleotide sequence ID" value="NZ_JBBEOI010000002.1"/>
</dbReference>
<keyword evidence="7 10" id="KW-0283">Flagellar rotation</keyword>
<dbReference type="EMBL" id="JBHRWW010000008">
    <property type="protein sequence ID" value="MFC3689216.1"/>
    <property type="molecule type" value="Genomic_DNA"/>
</dbReference>
<evidence type="ECO:0000256" key="9">
    <source>
        <dbReference type="ARBA" id="ARBA00023136"/>
    </source>
</evidence>
<dbReference type="PANTHER" id="PTHR35091">
    <property type="entry name" value="FLAGELLAR PROTEIN FLIL"/>
    <property type="match status" value="1"/>
</dbReference>
<comment type="caution">
    <text evidence="12">The sequence shown here is derived from an EMBL/GenBank/DDBJ whole genome shotgun (WGS) entry which is preliminary data.</text>
</comment>
<dbReference type="Proteomes" id="UP001595685">
    <property type="component" value="Unassembled WGS sequence"/>
</dbReference>
<evidence type="ECO:0000256" key="10">
    <source>
        <dbReference type="RuleBase" id="RU364125"/>
    </source>
</evidence>
<sequence>MAITDRTLTGGATVPGQRKGAPVGADDETAPRAGRKKKFVGALVLLVALLGAGGGGFVMFTGGAGDEAAVEEEPEPEPGAVVALDPVTINLAEGRYLQVGIALQEAMPEGGGEEEEKLDGSHALDILISTLSGRAITDLQSTEQRDAVKADLVEQIGEAYHGEVYDVYFTSFVMQ</sequence>
<feature type="region of interest" description="Disordered" evidence="11">
    <location>
        <begin position="1"/>
        <end position="32"/>
    </location>
</feature>
<evidence type="ECO:0000256" key="3">
    <source>
        <dbReference type="ARBA" id="ARBA00008281"/>
    </source>
</evidence>
<keyword evidence="6 10" id="KW-0812">Transmembrane</keyword>
<organism evidence="12 13">
    <name type="scientific">Aquipuribacter hungaricus</name>
    <dbReference type="NCBI Taxonomy" id="545624"/>
    <lineage>
        <taxon>Bacteria</taxon>
        <taxon>Bacillati</taxon>
        <taxon>Actinomycetota</taxon>
        <taxon>Actinomycetes</taxon>
        <taxon>Micrococcales</taxon>
        <taxon>Intrasporangiaceae</taxon>
        <taxon>Aquipuribacter</taxon>
    </lineage>
</organism>
<keyword evidence="13" id="KW-1185">Reference proteome</keyword>
<keyword evidence="12" id="KW-0966">Cell projection</keyword>
<name>A0ABV7WH78_9MICO</name>
<evidence type="ECO:0000256" key="4">
    <source>
        <dbReference type="ARBA" id="ARBA00022475"/>
    </source>
</evidence>
<keyword evidence="4 10" id="KW-1003">Cell membrane</keyword>